<keyword evidence="3" id="KW-1185">Reference proteome</keyword>
<name>A0AAD8RKJ8_LOLMU</name>
<accession>A0AAD8RKJ8</accession>
<protein>
    <submittedName>
        <fullName evidence="2">Uncharacterized protein</fullName>
    </submittedName>
</protein>
<organism evidence="2 3">
    <name type="scientific">Lolium multiflorum</name>
    <name type="common">Italian ryegrass</name>
    <name type="synonym">Lolium perenne subsp. multiflorum</name>
    <dbReference type="NCBI Taxonomy" id="4521"/>
    <lineage>
        <taxon>Eukaryota</taxon>
        <taxon>Viridiplantae</taxon>
        <taxon>Streptophyta</taxon>
        <taxon>Embryophyta</taxon>
        <taxon>Tracheophyta</taxon>
        <taxon>Spermatophyta</taxon>
        <taxon>Magnoliopsida</taxon>
        <taxon>Liliopsida</taxon>
        <taxon>Poales</taxon>
        <taxon>Poaceae</taxon>
        <taxon>BOP clade</taxon>
        <taxon>Pooideae</taxon>
        <taxon>Poodae</taxon>
        <taxon>Poeae</taxon>
        <taxon>Poeae Chloroplast Group 2 (Poeae type)</taxon>
        <taxon>Loliodinae</taxon>
        <taxon>Loliinae</taxon>
        <taxon>Lolium</taxon>
    </lineage>
</organism>
<dbReference type="Proteomes" id="UP001231189">
    <property type="component" value="Unassembled WGS sequence"/>
</dbReference>
<evidence type="ECO:0000313" key="3">
    <source>
        <dbReference type="Proteomes" id="UP001231189"/>
    </source>
</evidence>
<evidence type="ECO:0000313" key="2">
    <source>
        <dbReference type="EMBL" id="KAK1621374.1"/>
    </source>
</evidence>
<comment type="caution">
    <text evidence="2">The sequence shown here is derived from an EMBL/GenBank/DDBJ whole genome shotgun (WGS) entry which is preliminary data.</text>
</comment>
<keyword evidence="1" id="KW-0812">Transmembrane</keyword>
<feature type="transmembrane region" description="Helical" evidence="1">
    <location>
        <begin position="359"/>
        <end position="378"/>
    </location>
</feature>
<sequence length="386" mass="42975">MASSSSGYVSIPRCPVIFDGTNYGEFAAFMRIHMRGLRLWGVLTGEVSCPTHPTAPVSPTLPSVPPALAEDATQADRDAAKSAEAAADEAYEEQVLAYSEALGSCRDSLATFTQWCDEDARAAAVLSQSVQPQFASEFMGLATFAEMWSHLRQRYQPWDSLYLSVLRREHDLQQGDSTVDEFYTQWRLCGASSLHSVVCGTCQCCRTVRSDMDFQRIHEFLSRLRPEFEPRRAQLFARGHVPISEFPLLLHRRFYPHQRLLLLEEPALLAVGVALALLGSTLPVEDLVTLSLTAVRSSGVCLLVLHLQRMTHTLGHWLGLALGAVTPRDFGSLTGFMFLLPPLHRLHHVFLLLPLPPPFSSGIIVSVIFLVLACRLYFIEVFWGMS</sequence>
<dbReference type="EMBL" id="JAUUTY010000006">
    <property type="protein sequence ID" value="KAK1621374.1"/>
    <property type="molecule type" value="Genomic_DNA"/>
</dbReference>
<evidence type="ECO:0000256" key="1">
    <source>
        <dbReference type="SAM" id="Phobius"/>
    </source>
</evidence>
<reference evidence="2" key="1">
    <citation type="submission" date="2023-07" db="EMBL/GenBank/DDBJ databases">
        <title>A chromosome-level genome assembly of Lolium multiflorum.</title>
        <authorList>
            <person name="Chen Y."/>
            <person name="Copetti D."/>
            <person name="Kolliker R."/>
            <person name="Studer B."/>
        </authorList>
    </citation>
    <scope>NUCLEOTIDE SEQUENCE</scope>
    <source>
        <strain evidence="2">02402/16</strain>
        <tissue evidence="2">Leaf</tissue>
    </source>
</reference>
<gene>
    <name evidence="2" type="ORF">QYE76_026891</name>
</gene>
<keyword evidence="1" id="KW-1133">Transmembrane helix</keyword>
<dbReference type="AlphaFoldDB" id="A0AAD8RKJ8"/>
<keyword evidence="1" id="KW-0472">Membrane</keyword>
<proteinExistence type="predicted"/>